<dbReference type="InterPro" id="IPR050536">
    <property type="entry name" value="DtxR_MntR_Metal-Reg"/>
</dbReference>
<dbReference type="InterPro" id="IPR036388">
    <property type="entry name" value="WH-like_DNA-bd_sf"/>
</dbReference>
<sequence>MRGFLTWRSVSLRCAGRLAAPEDLVDTTEMDLKAVLELEEEGAVAMRARLAECFGHSRPIVQQTVSRMQRDDLLVIEADRRLRFTDRGRARAMSVMRKHRLAEVFFDRVVRRN</sequence>
<dbReference type="InterPro" id="IPR036390">
    <property type="entry name" value="WH_DNA-bd_sf"/>
</dbReference>
<evidence type="ECO:0000313" key="2">
    <source>
        <dbReference type="EMBL" id="ODA90176.1"/>
    </source>
</evidence>
<protein>
    <recommendedName>
        <fullName evidence="1">HTH dtxR-type domain-containing protein</fullName>
    </recommendedName>
</protein>
<accession>A0A1E2SJY3</accession>
<gene>
    <name evidence="2" type="ORF">ATY41_11080</name>
</gene>
<dbReference type="InterPro" id="IPR022687">
    <property type="entry name" value="HTH_DTXR"/>
</dbReference>
<feature type="domain" description="HTH dtxR-type" evidence="1">
    <location>
        <begin position="23"/>
        <end position="80"/>
    </location>
</feature>
<organism evidence="2 3">
    <name type="scientific">Leifsonia xyli subsp. xyli</name>
    <dbReference type="NCBI Taxonomy" id="59736"/>
    <lineage>
        <taxon>Bacteria</taxon>
        <taxon>Bacillati</taxon>
        <taxon>Actinomycetota</taxon>
        <taxon>Actinomycetes</taxon>
        <taxon>Micrococcales</taxon>
        <taxon>Microbacteriaceae</taxon>
        <taxon>Leifsonia</taxon>
    </lineage>
</organism>
<comment type="caution">
    <text evidence="2">The sequence shown here is derived from an EMBL/GenBank/DDBJ whole genome shotgun (WGS) entry which is preliminary data.</text>
</comment>
<dbReference type="AlphaFoldDB" id="A0A1E2SJY3"/>
<dbReference type="Pfam" id="PF01325">
    <property type="entry name" value="Fe_dep_repress"/>
    <property type="match status" value="1"/>
</dbReference>
<dbReference type="SUPFAM" id="SSF46785">
    <property type="entry name" value="Winged helix' DNA-binding domain"/>
    <property type="match status" value="1"/>
</dbReference>
<dbReference type="Proteomes" id="UP000094426">
    <property type="component" value="Unassembled WGS sequence"/>
</dbReference>
<dbReference type="GO" id="GO:0045892">
    <property type="term" value="P:negative regulation of DNA-templated transcription"/>
    <property type="evidence" value="ECO:0007669"/>
    <property type="project" value="TreeGrafter"/>
</dbReference>
<dbReference type="EMBL" id="LNZG01000018">
    <property type="protein sequence ID" value="ODA90176.1"/>
    <property type="molecule type" value="Genomic_DNA"/>
</dbReference>
<dbReference type="PANTHER" id="PTHR33238:SF10">
    <property type="entry name" value="IRON-DEPENDENT REPRESSOR IDER"/>
    <property type="match status" value="1"/>
</dbReference>
<evidence type="ECO:0000313" key="3">
    <source>
        <dbReference type="Proteomes" id="UP000094426"/>
    </source>
</evidence>
<reference evidence="2 3" key="1">
    <citation type="submission" date="2015-11" db="EMBL/GenBank/DDBJ databases">
        <authorList>
            <person name="Zhang Y."/>
            <person name="Guo Z."/>
        </authorList>
    </citation>
    <scope>NUCLEOTIDE SEQUENCE [LARGE SCALE GENOMIC DNA]</scope>
    <source>
        <strain evidence="3">gdw1</strain>
    </source>
</reference>
<dbReference type="PANTHER" id="PTHR33238">
    <property type="entry name" value="IRON (METAL) DEPENDENT REPRESSOR, DTXR FAMILY"/>
    <property type="match status" value="1"/>
</dbReference>
<name>A0A1E2SJY3_LEIXY</name>
<proteinExistence type="predicted"/>
<evidence type="ECO:0000259" key="1">
    <source>
        <dbReference type="Pfam" id="PF01325"/>
    </source>
</evidence>
<dbReference type="Gene3D" id="1.10.10.10">
    <property type="entry name" value="Winged helix-like DNA-binding domain superfamily/Winged helix DNA-binding domain"/>
    <property type="match status" value="1"/>
</dbReference>
<dbReference type="GO" id="GO:0003677">
    <property type="term" value="F:DNA binding"/>
    <property type="evidence" value="ECO:0007669"/>
    <property type="project" value="InterPro"/>
</dbReference>